<evidence type="ECO:0000313" key="1">
    <source>
        <dbReference type="EMBL" id="ACV81039.1"/>
    </source>
</evidence>
<proteinExistence type="predicted"/>
<dbReference type="AlphaFoldDB" id="C8X8U1"/>
<dbReference type="Pfam" id="PF02391">
    <property type="entry name" value="MoaE"/>
    <property type="match status" value="1"/>
</dbReference>
<dbReference type="Gene3D" id="3.90.1170.40">
    <property type="entry name" value="Molybdopterin biosynthesis MoaE subunit"/>
    <property type="match status" value="1"/>
</dbReference>
<dbReference type="PANTHER" id="PTHR23404">
    <property type="entry name" value="MOLYBDOPTERIN SYNTHASE RELATED"/>
    <property type="match status" value="1"/>
</dbReference>
<dbReference type="FunCoup" id="C8X8U1">
    <property type="interactions" value="112"/>
</dbReference>
<dbReference type="eggNOG" id="COG0314">
    <property type="taxonomic scope" value="Bacteria"/>
</dbReference>
<dbReference type="GO" id="GO:0006777">
    <property type="term" value="P:Mo-molybdopterin cofactor biosynthetic process"/>
    <property type="evidence" value="ECO:0007669"/>
    <property type="project" value="InterPro"/>
</dbReference>
<sequence>MSRAVAGRVGLTRVTSEVLDPAEHYAAVQDPAAGATVSFAGVVRDHDDGRGVTELDYHEHPTAAAIVAEVAAEIAARPGVIAVAVSHRVGLLRVGDIALAAAASGAHRREAFEACMDLVDEVKRRLPVWKRQVFSDGSDEWVGSA</sequence>
<dbReference type="SUPFAM" id="SSF54690">
    <property type="entry name" value="Molybdopterin synthase subunit MoaE"/>
    <property type="match status" value="1"/>
</dbReference>
<evidence type="ECO:0000313" key="2">
    <source>
        <dbReference type="Proteomes" id="UP000002218"/>
    </source>
</evidence>
<reference evidence="1 2" key="2">
    <citation type="journal article" date="2010" name="Stand. Genomic Sci.">
        <title>Complete genome sequence of Nakamurella multipartita type strain (Y-104).</title>
        <authorList>
            <person name="Tice H."/>
            <person name="Mayilraj S."/>
            <person name="Sims D."/>
            <person name="Lapidus A."/>
            <person name="Nolan M."/>
            <person name="Lucas S."/>
            <person name="Glavina Del Rio T."/>
            <person name="Copeland A."/>
            <person name="Cheng J.F."/>
            <person name="Meincke L."/>
            <person name="Bruce D."/>
            <person name="Goodwin L."/>
            <person name="Pitluck S."/>
            <person name="Ivanova N."/>
            <person name="Mavromatis K."/>
            <person name="Ovchinnikova G."/>
            <person name="Pati A."/>
            <person name="Chen A."/>
            <person name="Palaniappan K."/>
            <person name="Land M."/>
            <person name="Hauser L."/>
            <person name="Chang Y.J."/>
            <person name="Jeffries C.D."/>
            <person name="Detter J.C."/>
            <person name="Brettin T."/>
            <person name="Rohde M."/>
            <person name="Goker M."/>
            <person name="Bristow J."/>
            <person name="Eisen J.A."/>
            <person name="Markowitz V."/>
            <person name="Hugenholtz P."/>
            <person name="Kyrpides N.C."/>
            <person name="Klenk H.P."/>
            <person name="Chen F."/>
        </authorList>
    </citation>
    <scope>NUCLEOTIDE SEQUENCE [LARGE SCALE GENOMIC DNA]</scope>
    <source>
        <strain evidence="2">ATCC 700099 / DSM 44233 / CIP 104796 / JCM 9543 / NBRC 105858 / Y-104</strain>
    </source>
</reference>
<dbReference type="InterPro" id="IPR036563">
    <property type="entry name" value="MoaE_sf"/>
</dbReference>
<dbReference type="EMBL" id="CP001737">
    <property type="protein sequence ID" value="ACV81039.1"/>
    <property type="molecule type" value="Genomic_DNA"/>
</dbReference>
<reference evidence="2" key="1">
    <citation type="submission" date="2009-09" db="EMBL/GenBank/DDBJ databases">
        <title>The complete genome of Nakamurella multipartita DSM 44233.</title>
        <authorList>
            <consortium name="US DOE Joint Genome Institute (JGI-PGF)"/>
            <person name="Lucas S."/>
            <person name="Copeland A."/>
            <person name="Lapidus A."/>
            <person name="Glavina del Rio T."/>
            <person name="Dalin E."/>
            <person name="Tice H."/>
            <person name="Bruce D."/>
            <person name="Goodwin L."/>
            <person name="Pitluck S."/>
            <person name="Kyrpides N."/>
            <person name="Mavromatis K."/>
            <person name="Ivanova N."/>
            <person name="Ovchinnikova G."/>
            <person name="Sims D."/>
            <person name="Meincke L."/>
            <person name="Brettin T."/>
            <person name="Detter J.C."/>
            <person name="Han C."/>
            <person name="Larimer F."/>
            <person name="Land M."/>
            <person name="Hauser L."/>
            <person name="Markowitz V."/>
            <person name="Cheng J.-F."/>
            <person name="Hugenholtz P."/>
            <person name="Woyke T."/>
            <person name="Wu D."/>
            <person name="Klenk H.-P."/>
            <person name="Eisen J.A."/>
        </authorList>
    </citation>
    <scope>NUCLEOTIDE SEQUENCE [LARGE SCALE GENOMIC DNA]</scope>
    <source>
        <strain evidence="2">ATCC 700099 / DSM 44233 / CIP 104796 / JCM 9543 / NBRC 105858 / Y-104</strain>
    </source>
</reference>
<dbReference type="RefSeq" id="WP_015749852.1">
    <property type="nucleotide sequence ID" value="NC_013235.1"/>
</dbReference>
<dbReference type="HOGENOM" id="CLU_089568_1_1_11"/>
<dbReference type="InParanoid" id="C8X8U1"/>
<dbReference type="KEGG" id="nml:Namu_4763"/>
<protein>
    <submittedName>
        <fullName evidence="1">Molybdopterin biosynthesis MoaE protein</fullName>
    </submittedName>
</protein>
<keyword evidence="2" id="KW-1185">Reference proteome</keyword>
<gene>
    <name evidence="1" type="ordered locus">Namu_4763</name>
</gene>
<dbReference type="CDD" id="cd00756">
    <property type="entry name" value="MoaE"/>
    <property type="match status" value="1"/>
</dbReference>
<dbReference type="STRING" id="479431.Namu_4763"/>
<accession>C8X8U1</accession>
<name>C8X8U1_NAKMY</name>
<dbReference type="Proteomes" id="UP000002218">
    <property type="component" value="Chromosome"/>
</dbReference>
<dbReference type="InterPro" id="IPR003448">
    <property type="entry name" value="Mopterin_biosynth_MoaE"/>
</dbReference>
<organism evidence="1 2">
    <name type="scientific">Nakamurella multipartita (strain ATCC 700099 / DSM 44233 / CIP 104796 / JCM 9543 / NBRC 105858 / Y-104)</name>
    <name type="common">Microsphaera multipartita</name>
    <dbReference type="NCBI Taxonomy" id="479431"/>
    <lineage>
        <taxon>Bacteria</taxon>
        <taxon>Bacillati</taxon>
        <taxon>Actinomycetota</taxon>
        <taxon>Actinomycetes</taxon>
        <taxon>Nakamurellales</taxon>
        <taxon>Nakamurellaceae</taxon>
        <taxon>Nakamurella</taxon>
    </lineage>
</organism>